<evidence type="ECO:0000256" key="6">
    <source>
        <dbReference type="SAM" id="Phobius"/>
    </source>
</evidence>
<feature type="transmembrane region" description="Helical" evidence="6">
    <location>
        <begin position="358"/>
        <end position="377"/>
    </location>
</feature>
<accession>A0ABD4XK76</accession>
<feature type="transmembrane region" description="Helical" evidence="6">
    <location>
        <begin position="185"/>
        <end position="203"/>
    </location>
</feature>
<feature type="transmembrane region" description="Helical" evidence="6">
    <location>
        <begin position="49"/>
        <end position="67"/>
    </location>
</feature>
<feature type="transmembrane region" description="Helical" evidence="6">
    <location>
        <begin position="87"/>
        <end position="110"/>
    </location>
</feature>
<dbReference type="Proteomes" id="UP001215461">
    <property type="component" value="Unassembled WGS sequence"/>
</dbReference>
<feature type="transmembrane region" description="Helical" evidence="6">
    <location>
        <begin position="481"/>
        <end position="501"/>
    </location>
</feature>
<sequence>MSKSSQNLMAGAGILTLAGIIAKILSAVYRIPFQNLVGNTGFYVYQQVYPIYGIGVVLALSGWPLFISKIITEQTDNECKQLVARRLFWLLFIISFFLFIFVYGGAPLIATGMGNDLKLIPVIRAVAWMFWFMPFLAVGRGFAQGQLNMVPTAISQVIEQIVRVGIIIGVAWWGVHAGWSVYKIGSWATAAAAFAAMLATLYISRTIKLVWQTPITKPVKKERALGWIRIFQRLWSEGNLLAMLTGLLVLLQLVDSFSTKGLLEVNGMSSQAAEYAKGVYDRGQPLVQLGMVLATAVSTSLLPVLRSHAVRKEDGAFIHDFQMMLRLSLILSSVATVGLIAVMPAANQVLFSTREGSQALMIFVLTIIPATLILIITSVLQSLDYTRGVSWFVLLTMIVKYILNMIFIPQLGIVGASLATLLALVPMLYFVLHRLPKKLRRQWHSQNWWYKLVTTLLVVLLTAGLWGWASDKLIGSSRLASLFSLITSALIGIIMFIVMIWRLRLLSKEEWYALPKGYKLYHFLERKENSCD</sequence>
<keyword evidence="3 6" id="KW-0812">Transmembrane</keyword>
<dbReference type="GO" id="GO:0005886">
    <property type="term" value="C:plasma membrane"/>
    <property type="evidence" value="ECO:0007669"/>
    <property type="project" value="UniProtKB-SubCell"/>
</dbReference>
<keyword evidence="2" id="KW-1003">Cell membrane</keyword>
<evidence type="ECO:0000256" key="1">
    <source>
        <dbReference type="ARBA" id="ARBA00004651"/>
    </source>
</evidence>
<evidence type="ECO:0000256" key="5">
    <source>
        <dbReference type="ARBA" id="ARBA00023136"/>
    </source>
</evidence>
<evidence type="ECO:0000256" key="3">
    <source>
        <dbReference type="ARBA" id="ARBA00022692"/>
    </source>
</evidence>
<dbReference type="EMBL" id="JAANXN010000011">
    <property type="protein sequence ID" value="MDF8371677.1"/>
    <property type="molecule type" value="Genomic_DNA"/>
</dbReference>
<dbReference type="InterPro" id="IPR050833">
    <property type="entry name" value="Poly_Biosynth_Transport"/>
</dbReference>
<keyword evidence="5 6" id="KW-0472">Membrane</keyword>
<feature type="transmembrane region" description="Helical" evidence="6">
    <location>
        <begin position="122"/>
        <end position="139"/>
    </location>
</feature>
<keyword evidence="4 6" id="KW-1133">Transmembrane helix</keyword>
<feature type="transmembrane region" description="Helical" evidence="6">
    <location>
        <begin position="286"/>
        <end position="305"/>
    </location>
</feature>
<dbReference type="PANTHER" id="PTHR30250:SF29">
    <property type="entry name" value="POLYSACCHARIDE BIOSYNTHESIS PROTEIN C-TERMINAL DOMAIN-CONTAINING PROTEIN"/>
    <property type="match status" value="1"/>
</dbReference>
<gene>
    <name evidence="7" type="ORF">G9403_08510</name>
</gene>
<protein>
    <submittedName>
        <fullName evidence="7">Polysaccharide biosynthesis protein</fullName>
    </submittedName>
</protein>
<feature type="transmembrane region" description="Helical" evidence="6">
    <location>
        <begin position="160"/>
        <end position="179"/>
    </location>
</feature>
<evidence type="ECO:0000256" key="2">
    <source>
        <dbReference type="ARBA" id="ARBA00022475"/>
    </source>
</evidence>
<feature type="transmembrane region" description="Helical" evidence="6">
    <location>
        <begin position="389"/>
        <end position="407"/>
    </location>
</feature>
<evidence type="ECO:0000313" key="8">
    <source>
        <dbReference type="Proteomes" id="UP001215461"/>
    </source>
</evidence>
<dbReference type="InterPro" id="IPR024923">
    <property type="entry name" value="PG_synth_SpoVB"/>
</dbReference>
<dbReference type="Pfam" id="PF01943">
    <property type="entry name" value="Polysacc_synt"/>
    <property type="match status" value="1"/>
</dbReference>
<feature type="transmembrane region" description="Helical" evidence="6">
    <location>
        <begin position="325"/>
        <end position="346"/>
    </location>
</feature>
<organism evidence="7 8">
    <name type="scientific">Weissella paramesenteroides</name>
    <name type="common">Leuconostoc paramesenteroides</name>
    <dbReference type="NCBI Taxonomy" id="1249"/>
    <lineage>
        <taxon>Bacteria</taxon>
        <taxon>Bacillati</taxon>
        <taxon>Bacillota</taxon>
        <taxon>Bacilli</taxon>
        <taxon>Lactobacillales</taxon>
        <taxon>Lactobacillaceae</taxon>
        <taxon>Weissella</taxon>
    </lineage>
</organism>
<feature type="transmembrane region" description="Helical" evidence="6">
    <location>
        <begin position="413"/>
        <end position="432"/>
    </location>
</feature>
<comment type="subcellular location">
    <subcellularLocation>
        <location evidence="1">Cell membrane</location>
        <topology evidence="1">Multi-pass membrane protein</topology>
    </subcellularLocation>
</comment>
<proteinExistence type="predicted"/>
<dbReference type="PANTHER" id="PTHR30250">
    <property type="entry name" value="PST FAMILY PREDICTED COLANIC ACID TRANSPORTER"/>
    <property type="match status" value="1"/>
</dbReference>
<dbReference type="CDD" id="cd13124">
    <property type="entry name" value="MATE_SpoVB_like"/>
    <property type="match status" value="1"/>
</dbReference>
<feature type="transmembrane region" description="Helical" evidence="6">
    <location>
        <begin position="7"/>
        <end position="29"/>
    </location>
</feature>
<evidence type="ECO:0000313" key="7">
    <source>
        <dbReference type="EMBL" id="MDF8371677.1"/>
    </source>
</evidence>
<dbReference type="RefSeq" id="WP_131473956.1">
    <property type="nucleotide sequence ID" value="NZ_CAXLJE010000010.1"/>
</dbReference>
<dbReference type="InterPro" id="IPR002797">
    <property type="entry name" value="Polysacc_synth"/>
</dbReference>
<name>A0ABD4XK76_WEIPA</name>
<evidence type="ECO:0000256" key="4">
    <source>
        <dbReference type="ARBA" id="ARBA00022989"/>
    </source>
</evidence>
<feature type="transmembrane region" description="Helical" evidence="6">
    <location>
        <begin position="448"/>
        <end position="469"/>
    </location>
</feature>
<dbReference type="AlphaFoldDB" id="A0ABD4XK76"/>
<reference evidence="7 8" key="1">
    <citation type="submission" date="2020-03" db="EMBL/GenBank/DDBJ databases">
        <title>Comparative genomics of Weissella paramesenteroides.</title>
        <authorList>
            <person name="Kant R."/>
            <person name="Takala T."/>
            <person name="Saris P."/>
        </authorList>
    </citation>
    <scope>NUCLEOTIDE SEQUENCE [LARGE SCALE GENOMIC DNA]</scope>
    <source>
        <strain evidence="7 8">SJ27-4</strain>
    </source>
</reference>
<comment type="caution">
    <text evidence="7">The sequence shown here is derived from an EMBL/GenBank/DDBJ whole genome shotgun (WGS) entry which is preliminary data.</text>
</comment>
<feature type="transmembrane region" description="Helical" evidence="6">
    <location>
        <begin position="234"/>
        <end position="254"/>
    </location>
</feature>